<dbReference type="InterPro" id="IPR036286">
    <property type="entry name" value="LexA/Signal_pep-like_sf"/>
</dbReference>
<dbReference type="EMBL" id="HBFE01004213">
    <property type="protein sequence ID" value="CAD8726662.1"/>
    <property type="molecule type" value="Transcribed_RNA"/>
</dbReference>
<dbReference type="CDD" id="cd06530">
    <property type="entry name" value="S26_SPase_I"/>
    <property type="match status" value="1"/>
</dbReference>
<dbReference type="InterPro" id="IPR053307">
    <property type="entry name" value="Mitochondrial_IM_protease"/>
</dbReference>
<sequence length="153" mass="16831">MVMTGSAMAPTINGGKDGTGGGDVKEQLWIRRLEHVSEESVFNDDVVVVVDPEDDRRKYVRRITAMPGEEMVSKKAEEPPFVIPDNHCWVMCDNLNGKPDSRWFGPLALDKIIGRVLYAARNATDHARVRNSDAAMAIDDAVLAIEEPAIPTA</sequence>
<dbReference type="PANTHER" id="PTHR47040:SF1">
    <property type="entry name" value="MITOCHONDRIAL ATP-INDEPENDENT INNER MEMBRANE PROTEASE SUBUNIT 2"/>
    <property type="match status" value="1"/>
</dbReference>
<evidence type="ECO:0000259" key="2">
    <source>
        <dbReference type="Pfam" id="PF10502"/>
    </source>
</evidence>
<dbReference type="SUPFAM" id="SSF51306">
    <property type="entry name" value="LexA/Signal peptidase"/>
    <property type="match status" value="1"/>
</dbReference>
<feature type="domain" description="Peptidase S26" evidence="2">
    <location>
        <begin position="78"/>
        <end position="116"/>
    </location>
</feature>
<accession>A0A7S0T6I0</accession>
<protein>
    <recommendedName>
        <fullName evidence="2">Peptidase S26 domain-containing protein</fullName>
    </recommendedName>
</protein>
<dbReference type="InterPro" id="IPR000223">
    <property type="entry name" value="Pept_S26A_signal_pept_1"/>
</dbReference>
<proteinExistence type="predicted"/>
<dbReference type="PRINTS" id="PR00727">
    <property type="entry name" value="LEADERPTASE"/>
</dbReference>
<dbReference type="AlphaFoldDB" id="A0A7S0T6I0"/>
<gene>
    <name evidence="3" type="ORF">EMAD1354_LOCUS2743</name>
</gene>
<dbReference type="GO" id="GO:0006465">
    <property type="term" value="P:signal peptide processing"/>
    <property type="evidence" value="ECO:0007669"/>
    <property type="project" value="InterPro"/>
</dbReference>
<dbReference type="Gene3D" id="2.10.109.10">
    <property type="entry name" value="Umud Fragment, subunit A"/>
    <property type="match status" value="1"/>
</dbReference>
<dbReference type="GO" id="GO:0004252">
    <property type="term" value="F:serine-type endopeptidase activity"/>
    <property type="evidence" value="ECO:0007669"/>
    <property type="project" value="InterPro"/>
</dbReference>
<dbReference type="PANTHER" id="PTHR47040">
    <property type="entry name" value="OSJNBA0068L06.9 PROTEIN"/>
    <property type="match status" value="1"/>
</dbReference>
<dbReference type="Pfam" id="PF10502">
    <property type="entry name" value="Peptidase_S26"/>
    <property type="match status" value="1"/>
</dbReference>
<organism evidence="3">
    <name type="scientific">Erythrolobus madagascarensis</name>
    <dbReference type="NCBI Taxonomy" id="708628"/>
    <lineage>
        <taxon>Eukaryota</taxon>
        <taxon>Rhodophyta</taxon>
        <taxon>Bangiophyceae</taxon>
        <taxon>Porphyridiales</taxon>
        <taxon>Porphyridiaceae</taxon>
        <taxon>Erythrolobus</taxon>
    </lineage>
</organism>
<evidence type="ECO:0000256" key="1">
    <source>
        <dbReference type="SAM" id="MobiDB-lite"/>
    </source>
</evidence>
<reference evidence="3" key="1">
    <citation type="submission" date="2021-01" db="EMBL/GenBank/DDBJ databases">
        <authorList>
            <person name="Corre E."/>
            <person name="Pelletier E."/>
            <person name="Niang G."/>
            <person name="Scheremetjew M."/>
            <person name="Finn R."/>
            <person name="Kale V."/>
            <person name="Holt S."/>
            <person name="Cochrane G."/>
            <person name="Meng A."/>
            <person name="Brown T."/>
            <person name="Cohen L."/>
        </authorList>
    </citation>
    <scope>NUCLEOTIDE SEQUENCE</scope>
    <source>
        <strain evidence="3">CCMP3276</strain>
    </source>
</reference>
<dbReference type="InterPro" id="IPR019533">
    <property type="entry name" value="Peptidase_S26"/>
</dbReference>
<feature type="region of interest" description="Disordered" evidence="1">
    <location>
        <begin position="1"/>
        <end position="20"/>
    </location>
</feature>
<name>A0A7S0T6I0_9RHOD</name>
<evidence type="ECO:0000313" key="3">
    <source>
        <dbReference type="EMBL" id="CAD8726662.1"/>
    </source>
</evidence>
<dbReference type="GO" id="GO:0016020">
    <property type="term" value="C:membrane"/>
    <property type="evidence" value="ECO:0007669"/>
    <property type="project" value="InterPro"/>
</dbReference>